<comment type="similarity">
    <text evidence="1">Belongs to the HyuE racemase family.</text>
</comment>
<evidence type="ECO:0008006" key="3">
    <source>
        <dbReference type="Google" id="ProtNLM"/>
    </source>
</evidence>
<accession>A0A381WS49</accession>
<dbReference type="InterPro" id="IPR015942">
    <property type="entry name" value="Asp/Glu/hydantoin_racemase"/>
</dbReference>
<reference evidence="2" key="1">
    <citation type="submission" date="2018-05" db="EMBL/GenBank/DDBJ databases">
        <authorList>
            <person name="Lanie J.A."/>
            <person name="Ng W.-L."/>
            <person name="Kazmierczak K.M."/>
            <person name="Andrzejewski T.M."/>
            <person name="Davidsen T.M."/>
            <person name="Wayne K.J."/>
            <person name="Tettelin H."/>
            <person name="Glass J.I."/>
            <person name="Rusch D."/>
            <person name="Podicherti R."/>
            <person name="Tsui H.-C.T."/>
            <person name="Winkler M.E."/>
        </authorList>
    </citation>
    <scope>NUCLEOTIDE SEQUENCE</scope>
</reference>
<dbReference type="InterPro" id="IPR053714">
    <property type="entry name" value="Iso_Racemase_Enz_sf"/>
</dbReference>
<dbReference type="Pfam" id="PF01177">
    <property type="entry name" value="Asp_Glu_race"/>
    <property type="match status" value="1"/>
</dbReference>
<dbReference type="InterPro" id="IPR052186">
    <property type="entry name" value="Hydantoin_racemase-like"/>
</dbReference>
<evidence type="ECO:0000313" key="2">
    <source>
        <dbReference type="EMBL" id="SVA55315.1"/>
    </source>
</evidence>
<dbReference type="Gene3D" id="3.40.50.12500">
    <property type="match status" value="1"/>
</dbReference>
<dbReference type="AlphaFoldDB" id="A0A381WS49"/>
<evidence type="ECO:0000256" key="1">
    <source>
        <dbReference type="ARBA" id="ARBA00038414"/>
    </source>
</evidence>
<dbReference type="PANTHER" id="PTHR28047">
    <property type="entry name" value="PROTEIN DCG1"/>
    <property type="match status" value="1"/>
</dbReference>
<dbReference type="PANTHER" id="PTHR28047:SF5">
    <property type="entry name" value="PROTEIN DCG1"/>
    <property type="match status" value="1"/>
</dbReference>
<dbReference type="EMBL" id="UINC01012701">
    <property type="protein sequence ID" value="SVA55315.1"/>
    <property type="molecule type" value="Genomic_DNA"/>
</dbReference>
<sequence length="226" mass="24903">MENQRRHILVINPNSNESVTEVMARELKVFHFPEGPQIECLSLPEGPFGIESQADIEAVTLPLRKMVSERRNVDAFVIACYSDPGLHVCREASEKPVFGIQECGILMAMSRGDRFGVIALQEHSIRRHLRYLRQMGVMERLAGERVAGLSVEESVSGKDTFEKLLAAAEQLRDSDQADTIILGCAGMASHRVELESGIGIPVIDPVQAAVSMAIHSLLTTHQSEES</sequence>
<protein>
    <recommendedName>
        <fullName evidence="3">Asp/Glu racemase</fullName>
    </recommendedName>
</protein>
<name>A0A381WS49_9ZZZZ</name>
<organism evidence="2">
    <name type="scientific">marine metagenome</name>
    <dbReference type="NCBI Taxonomy" id="408172"/>
    <lineage>
        <taxon>unclassified sequences</taxon>
        <taxon>metagenomes</taxon>
        <taxon>ecological metagenomes</taxon>
    </lineage>
</organism>
<gene>
    <name evidence="2" type="ORF">METZ01_LOCUS108169</name>
</gene>
<proteinExistence type="inferred from homology"/>
<dbReference type="GO" id="GO:0047661">
    <property type="term" value="F:amino-acid racemase activity"/>
    <property type="evidence" value="ECO:0007669"/>
    <property type="project" value="InterPro"/>
</dbReference>